<evidence type="ECO:0000256" key="4">
    <source>
        <dbReference type="ARBA" id="ARBA00023033"/>
    </source>
</evidence>
<dbReference type="KEGG" id="gji:H1R19_19230"/>
<accession>A0A7D7RP65</accession>
<evidence type="ECO:0000256" key="3">
    <source>
        <dbReference type="ARBA" id="ARBA00023002"/>
    </source>
</evidence>
<keyword evidence="3" id="KW-0560">Oxidoreductase</keyword>
<dbReference type="GO" id="GO:0016705">
    <property type="term" value="F:oxidoreductase activity, acting on paired donors, with incorporation or reduction of molecular oxygen"/>
    <property type="evidence" value="ECO:0007669"/>
    <property type="project" value="InterPro"/>
</dbReference>
<gene>
    <name evidence="6" type="ORF">H1R19_19230</name>
</gene>
<dbReference type="InterPro" id="IPR050766">
    <property type="entry name" value="Bact_Lucif_Oxidored"/>
</dbReference>
<dbReference type="RefSeq" id="WP_219849837.1">
    <property type="nucleotide sequence ID" value="NZ_CP059491.1"/>
</dbReference>
<dbReference type="EMBL" id="CP059491">
    <property type="protein sequence ID" value="QMT00973.1"/>
    <property type="molecule type" value="Genomic_DNA"/>
</dbReference>
<sequence length="333" mass="37006">MKTELEFGLMLAGQFNPGVDPLTKLTEAIEQTRAARSGGFDSLWTVQHFLADLQYFQPIPLLARLAAEAGDMHLGTSVLLVPHYPPVILAEELATLAVITGDRLIVGAGAGYRKLEFDAIGVPMRERYGRLEESIEVLRKLWSGDQVDHRGTYYDVSGVQLRMVPPRLERQPVWLGATGPKGIARAARIGDEWLATNEMTVEDLRVGQDRYMEALPDGDSAEQRSFPVIREVLIAPSTEEALALAEPALRHKYANYAQWGHQTRPVEDLLDSAVVVGSPEHCVERLATLIEETRCRHLILRMQWPGSSHAAAMQSIELFSTRVAPELRSLARP</sequence>
<proteinExistence type="inferred from homology"/>
<comment type="similarity">
    <text evidence="1">Belongs to the bacterial luciferase oxidoreductase family.</text>
</comment>
<evidence type="ECO:0000256" key="1">
    <source>
        <dbReference type="ARBA" id="ARBA00010426"/>
    </source>
</evidence>
<keyword evidence="2" id="KW-0285">Flavoprotein</keyword>
<evidence type="ECO:0000256" key="2">
    <source>
        <dbReference type="ARBA" id="ARBA00022630"/>
    </source>
</evidence>
<evidence type="ECO:0000259" key="5">
    <source>
        <dbReference type="Pfam" id="PF00296"/>
    </source>
</evidence>
<reference evidence="7" key="1">
    <citation type="submission" date="2020-07" db="EMBL/GenBank/DDBJ databases">
        <title>novel species isolated from the respiratory tract of Marmot.</title>
        <authorList>
            <person name="Zhang G."/>
        </authorList>
    </citation>
    <scope>NUCLEOTIDE SEQUENCE [LARGE SCALE GENOMIC DNA]</scope>
    <source>
        <strain evidence="7">686</strain>
    </source>
</reference>
<dbReference type="PANTHER" id="PTHR30137">
    <property type="entry name" value="LUCIFERASE-LIKE MONOOXYGENASE"/>
    <property type="match status" value="1"/>
</dbReference>
<evidence type="ECO:0000313" key="7">
    <source>
        <dbReference type="Proteomes" id="UP000515663"/>
    </source>
</evidence>
<evidence type="ECO:0000313" key="6">
    <source>
        <dbReference type="EMBL" id="QMT00973.1"/>
    </source>
</evidence>
<keyword evidence="4" id="KW-0503">Monooxygenase</keyword>
<dbReference type="InterPro" id="IPR011251">
    <property type="entry name" value="Luciferase-like_dom"/>
</dbReference>
<feature type="domain" description="Luciferase-like" evidence="5">
    <location>
        <begin position="6"/>
        <end position="293"/>
    </location>
</feature>
<organism evidence="6 7">
    <name type="scientific">Gordonia jinghuaiqii</name>
    <dbReference type="NCBI Taxonomy" id="2758710"/>
    <lineage>
        <taxon>Bacteria</taxon>
        <taxon>Bacillati</taxon>
        <taxon>Actinomycetota</taxon>
        <taxon>Actinomycetes</taxon>
        <taxon>Mycobacteriales</taxon>
        <taxon>Gordoniaceae</taxon>
        <taxon>Gordonia</taxon>
    </lineage>
</organism>
<name>A0A7D7RP65_9ACTN</name>
<keyword evidence="7" id="KW-1185">Reference proteome</keyword>
<dbReference type="GO" id="GO:0005829">
    <property type="term" value="C:cytosol"/>
    <property type="evidence" value="ECO:0007669"/>
    <property type="project" value="TreeGrafter"/>
</dbReference>
<dbReference type="InterPro" id="IPR036661">
    <property type="entry name" value="Luciferase-like_sf"/>
</dbReference>
<dbReference type="PANTHER" id="PTHR30137:SF16">
    <property type="entry name" value="BLL0895 PROTEIN"/>
    <property type="match status" value="1"/>
</dbReference>
<dbReference type="Gene3D" id="3.20.20.30">
    <property type="entry name" value="Luciferase-like domain"/>
    <property type="match status" value="1"/>
</dbReference>
<dbReference type="Pfam" id="PF00296">
    <property type="entry name" value="Bac_luciferase"/>
    <property type="match status" value="1"/>
</dbReference>
<dbReference type="AlphaFoldDB" id="A0A7D7RP65"/>
<protein>
    <submittedName>
        <fullName evidence="6">LLM class flavin-dependent oxidoreductase</fullName>
    </submittedName>
</protein>
<dbReference type="SUPFAM" id="SSF51679">
    <property type="entry name" value="Bacterial luciferase-like"/>
    <property type="match status" value="1"/>
</dbReference>
<dbReference type="GO" id="GO:0004497">
    <property type="term" value="F:monooxygenase activity"/>
    <property type="evidence" value="ECO:0007669"/>
    <property type="project" value="UniProtKB-KW"/>
</dbReference>
<dbReference type="Proteomes" id="UP000515663">
    <property type="component" value="Chromosome"/>
</dbReference>